<accession>A0A2S2DCM9</accession>
<reference evidence="1 2" key="1">
    <citation type="submission" date="2018-05" db="EMBL/GenBank/DDBJ databases">
        <title>Complete genome sequence of Massilia oculi sp. nov. CCUG 43427T (=DSM 26321T), the type strain of M. oculi, and comparison with genome sequences of other Massilia strains.</title>
        <authorList>
            <person name="Zhu B."/>
        </authorList>
    </citation>
    <scope>NUCLEOTIDE SEQUENCE [LARGE SCALE GENOMIC DNA]</scope>
    <source>
        <strain evidence="1 2">CCUG 43427</strain>
    </source>
</reference>
<name>A0A2S2DCM9_9BURK</name>
<dbReference type="EMBL" id="CP029343">
    <property type="protein sequence ID" value="AWL03100.1"/>
    <property type="molecule type" value="Genomic_DNA"/>
</dbReference>
<evidence type="ECO:0000313" key="1">
    <source>
        <dbReference type="EMBL" id="AWL03100.1"/>
    </source>
</evidence>
<organism evidence="1 2">
    <name type="scientific">Massilia oculi</name>
    <dbReference type="NCBI Taxonomy" id="945844"/>
    <lineage>
        <taxon>Bacteria</taxon>
        <taxon>Pseudomonadati</taxon>
        <taxon>Pseudomonadota</taxon>
        <taxon>Betaproteobacteria</taxon>
        <taxon>Burkholderiales</taxon>
        <taxon>Oxalobacteraceae</taxon>
        <taxon>Telluria group</taxon>
        <taxon>Massilia</taxon>
    </lineage>
</organism>
<dbReference type="Proteomes" id="UP000245820">
    <property type="component" value="Chromosome"/>
</dbReference>
<evidence type="ECO:0000313" key="2">
    <source>
        <dbReference type="Proteomes" id="UP000245820"/>
    </source>
</evidence>
<dbReference type="AlphaFoldDB" id="A0A2S2DCM9"/>
<sequence>MHLQGLNSVCGYDEIAQLRCAGPELLGVVSRNRIQVELAEQLARTPSGLRRFKASTEAVQAIDQNCLLRGEQHRYTVLLAQSSKMGIVIAARLIVQLD</sequence>
<gene>
    <name evidence="1" type="ORF">DIR46_00575</name>
</gene>
<dbReference type="KEGG" id="mtim:DIR46_00575"/>
<protein>
    <submittedName>
        <fullName evidence="1">Uncharacterized protein</fullName>
    </submittedName>
</protein>
<keyword evidence="2" id="KW-1185">Reference proteome</keyword>
<proteinExistence type="predicted"/>